<name>A0A2M4DK35_ANODA</name>
<proteinExistence type="predicted"/>
<evidence type="ECO:0000313" key="2">
    <source>
        <dbReference type="EMBL" id="MBW77548.1"/>
    </source>
</evidence>
<sequence length="107" mass="12024">MTFRRNLRWRTIATPIRVVAASGLTSKLCRATSGRKGSPFTCAVDCCYCAQYRASSHNRIRHRPQPEMSLTGHVPTLTSTRAARPRRRKTIGQHRRLTVAASSNSRT</sequence>
<protein>
    <submittedName>
        <fullName evidence="2">Putative secreted protein</fullName>
    </submittedName>
</protein>
<feature type="region of interest" description="Disordered" evidence="1">
    <location>
        <begin position="60"/>
        <end position="107"/>
    </location>
</feature>
<feature type="compositionally biased region" description="Basic residues" evidence="1">
    <location>
        <begin position="83"/>
        <end position="97"/>
    </location>
</feature>
<dbReference type="AlphaFoldDB" id="A0A2M4DK35"/>
<reference evidence="2" key="1">
    <citation type="submission" date="2018-01" db="EMBL/GenBank/DDBJ databases">
        <title>An insight into the sialome of Amazonian anophelines.</title>
        <authorList>
            <person name="Ribeiro J.M."/>
            <person name="Scarpassa V."/>
            <person name="Calvo E."/>
        </authorList>
    </citation>
    <scope>NUCLEOTIDE SEQUENCE</scope>
</reference>
<accession>A0A2M4DK35</accession>
<evidence type="ECO:0000256" key="1">
    <source>
        <dbReference type="SAM" id="MobiDB-lite"/>
    </source>
</evidence>
<dbReference type="EMBL" id="GGFL01013370">
    <property type="protein sequence ID" value="MBW77548.1"/>
    <property type="molecule type" value="Transcribed_RNA"/>
</dbReference>
<organism evidence="2">
    <name type="scientific">Anopheles darlingi</name>
    <name type="common">Mosquito</name>
    <dbReference type="NCBI Taxonomy" id="43151"/>
    <lineage>
        <taxon>Eukaryota</taxon>
        <taxon>Metazoa</taxon>
        <taxon>Ecdysozoa</taxon>
        <taxon>Arthropoda</taxon>
        <taxon>Hexapoda</taxon>
        <taxon>Insecta</taxon>
        <taxon>Pterygota</taxon>
        <taxon>Neoptera</taxon>
        <taxon>Endopterygota</taxon>
        <taxon>Diptera</taxon>
        <taxon>Nematocera</taxon>
        <taxon>Culicoidea</taxon>
        <taxon>Culicidae</taxon>
        <taxon>Anophelinae</taxon>
        <taxon>Anopheles</taxon>
    </lineage>
</organism>